<evidence type="ECO:0000313" key="3">
    <source>
        <dbReference type="Proteomes" id="UP000005139"/>
    </source>
</evidence>
<organism evidence="2 3">
    <name type="scientific">Thermosinus carboxydivorans Nor1</name>
    <dbReference type="NCBI Taxonomy" id="401526"/>
    <lineage>
        <taxon>Bacteria</taxon>
        <taxon>Bacillati</taxon>
        <taxon>Bacillota</taxon>
        <taxon>Negativicutes</taxon>
        <taxon>Selenomonadales</taxon>
        <taxon>Sporomusaceae</taxon>
        <taxon>Thermosinus</taxon>
    </lineage>
</organism>
<dbReference type="Proteomes" id="UP000005139">
    <property type="component" value="Unassembled WGS sequence"/>
</dbReference>
<reference evidence="2 3" key="1">
    <citation type="submission" date="2007-01" db="EMBL/GenBank/DDBJ databases">
        <title>Annotation of the draft genome assembly of Thermosinus carboxydivorans Nor1.</title>
        <authorList>
            <consortium name="US DOE Joint Genome Institute (JGI-ORNL)"/>
            <person name="Larimer F."/>
            <person name="Land M."/>
            <person name="Hauser L."/>
        </authorList>
    </citation>
    <scope>NUCLEOTIDE SEQUENCE [LARGE SCALE GENOMIC DNA]</scope>
    <source>
        <strain evidence="2 3">Nor1</strain>
    </source>
</reference>
<feature type="domain" description="Putative phage metallopeptidase" evidence="1">
    <location>
        <begin position="11"/>
        <end position="139"/>
    </location>
</feature>
<dbReference type="AlphaFoldDB" id="A1HR37"/>
<name>A1HR37_9FIRM</name>
<keyword evidence="3" id="KW-1185">Reference proteome</keyword>
<comment type="caution">
    <text evidence="2">The sequence shown here is derived from an EMBL/GenBank/DDBJ whole genome shotgun (WGS) entry which is preliminary data.</text>
</comment>
<dbReference type="InterPro" id="IPR043998">
    <property type="entry name" value="Put_Metallopep"/>
</dbReference>
<dbReference type="eggNOG" id="ENOG5033I91">
    <property type="taxonomic scope" value="Bacteria"/>
</dbReference>
<reference evidence="2 3" key="2">
    <citation type="submission" date="2007-01" db="EMBL/GenBank/DDBJ databases">
        <title>Sequencing of the draft genome and assembly of Thermosinus carboxydivorans Nor1.</title>
        <authorList>
            <consortium name="US DOE Joint Genome Institute (JGI-PGF)"/>
            <person name="Copeland A."/>
            <person name="Lucas S."/>
            <person name="Lapidus A."/>
            <person name="Barry K."/>
            <person name="Glavina del Rio T."/>
            <person name="Dalin E."/>
            <person name="Tice H."/>
            <person name="Bruce D."/>
            <person name="Pitluck S."/>
            <person name="Richardson P."/>
        </authorList>
    </citation>
    <scope>NUCLEOTIDE SEQUENCE [LARGE SCALE GENOMIC DNA]</scope>
    <source>
        <strain evidence="2 3">Nor1</strain>
    </source>
</reference>
<dbReference type="Pfam" id="PF18894">
    <property type="entry name" value="PhageMetallopep"/>
    <property type="match status" value="1"/>
</dbReference>
<evidence type="ECO:0000259" key="1">
    <source>
        <dbReference type="Pfam" id="PF18894"/>
    </source>
</evidence>
<gene>
    <name evidence="2" type="ORF">TcarDRAFT_1305</name>
</gene>
<proteinExistence type="predicted"/>
<sequence>MKERSKFMSAEYFDAPEVEVIAKELIEDHHPNLCQAKIKYLFRTGDWESKGKTILGKAEKLNDKIKHLAGYDFIITINQIMFFAMTPQQRRALVDHELTHCFVDEDDSGNPVYKILPHDVEEFHSIIRRHGLWQEDLRKTETAMEQHRQLSLFKRTGTEG</sequence>
<dbReference type="EMBL" id="AAWL01000009">
    <property type="protein sequence ID" value="EAX47570.1"/>
    <property type="molecule type" value="Genomic_DNA"/>
</dbReference>
<accession>A1HR37</accession>
<evidence type="ECO:0000313" key="2">
    <source>
        <dbReference type="EMBL" id="EAX47570.1"/>
    </source>
</evidence>
<protein>
    <recommendedName>
        <fullName evidence="1">Putative phage metallopeptidase domain-containing protein</fullName>
    </recommendedName>
</protein>